<sequence>MLTVLAFLLVYAALVAPNEFTQLSPAAMVRIPLEALVGVALVLVLPHRARVVLALLAGGLLGFLTVVRALDMGFMRILARHFDPVFDWTQLGNALTFVGSSSGDLGAIATAVGGALLGVGLVVGTALAVLRLSSVAVRHRRTAVRAVPVLGAVWLACFALGAQIVVPVPVAAWSTASMGYRTAAQVPWTLQQYQAFLDQAAAPDPFAAPGTELLGGLAGKDVVLSFVESYGRSAVEGPEIAPQIDALLDDGTRRLEAAGFASRSAFLTSPTSGGGSWLAHATLLSGLWVTNQQSYRSLVEGDRLTLTGAFQRADWDTVGVMPGLTSAWPEETFYGIDRLYDFRNLGYRGERFSGFHTPDQYTLSAFQRLEHSRPGNAPLMAEIPLVTSHFPWVPVPPFISWNAVDDGTVYDSMPVTDESMEAVWSDPVKIRAQYAESIEYSLTSLISYVETYGDDDLVLVFLGDHQPAPIVTGEDAGRDVPITIVAKDPAVLDRVAGWDWDNGLNPGPGAPVWRMDDFRDRFLTAFGS</sequence>
<keyword evidence="1" id="KW-0472">Membrane</keyword>
<feature type="transmembrane region" description="Helical" evidence="1">
    <location>
        <begin position="27"/>
        <end position="45"/>
    </location>
</feature>
<evidence type="ECO:0000313" key="2">
    <source>
        <dbReference type="EMBL" id="MCO1659533.1"/>
    </source>
</evidence>
<protein>
    <submittedName>
        <fullName evidence="2">Sulfatase</fullName>
    </submittedName>
</protein>
<feature type="transmembrane region" description="Helical" evidence="1">
    <location>
        <begin position="142"/>
        <end position="166"/>
    </location>
</feature>
<comment type="caution">
    <text evidence="2">The sequence shown here is derived from an EMBL/GenBank/DDBJ whole genome shotgun (WGS) entry which is preliminary data.</text>
</comment>
<gene>
    <name evidence="2" type="ORF">KDL28_31135</name>
</gene>
<feature type="transmembrane region" description="Helical" evidence="1">
    <location>
        <begin position="105"/>
        <end position="130"/>
    </location>
</feature>
<dbReference type="InterPro" id="IPR017850">
    <property type="entry name" value="Alkaline_phosphatase_core_sf"/>
</dbReference>
<dbReference type="Proteomes" id="UP001165283">
    <property type="component" value="Unassembled WGS sequence"/>
</dbReference>
<reference evidence="2" key="1">
    <citation type="submission" date="2021-04" db="EMBL/GenBank/DDBJ databases">
        <title>Pseudonocardia sp. nov., isolated from sandy soil of mangrove forest.</title>
        <authorList>
            <person name="Zan Z."/>
            <person name="Huang R."/>
            <person name="Liu W."/>
        </authorList>
    </citation>
    <scope>NUCLEOTIDE SEQUENCE</scope>
    <source>
        <strain evidence="2">S2-4</strain>
    </source>
</reference>
<accession>A0ABT1A956</accession>
<proteinExistence type="predicted"/>
<keyword evidence="1" id="KW-0812">Transmembrane</keyword>
<dbReference type="Gene3D" id="3.40.720.10">
    <property type="entry name" value="Alkaline Phosphatase, subunit A"/>
    <property type="match status" value="1"/>
</dbReference>
<keyword evidence="3" id="KW-1185">Reference proteome</keyword>
<organism evidence="2 3">
    <name type="scientific">Pseudonocardia humida</name>
    <dbReference type="NCBI Taxonomy" id="2800819"/>
    <lineage>
        <taxon>Bacteria</taxon>
        <taxon>Bacillati</taxon>
        <taxon>Actinomycetota</taxon>
        <taxon>Actinomycetes</taxon>
        <taxon>Pseudonocardiales</taxon>
        <taxon>Pseudonocardiaceae</taxon>
        <taxon>Pseudonocardia</taxon>
    </lineage>
</organism>
<dbReference type="EMBL" id="JAGSOV010000067">
    <property type="protein sequence ID" value="MCO1659533.1"/>
    <property type="molecule type" value="Genomic_DNA"/>
</dbReference>
<evidence type="ECO:0000256" key="1">
    <source>
        <dbReference type="SAM" id="Phobius"/>
    </source>
</evidence>
<evidence type="ECO:0000313" key="3">
    <source>
        <dbReference type="Proteomes" id="UP001165283"/>
    </source>
</evidence>
<name>A0ABT1A956_9PSEU</name>
<keyword evidence="1" id="KW-1133">Transmembrane helix</keyword>
<dbReference type="SUPFAM" id="SSF53649">
    <property type="entry name" value="Alkaline phosphatase-like"/>
    <property type="match status" value="1"/>
</dbReference>
<feature type="transmembrane region" description="Helical" evidence="1">
    <location>
        <begin position="52"/>
        <end position="70"/>
    </location>
</feature>